<feature type="domain" description="GH16" evidence="11">
    <location>
        <begin position="268"/>
        <end position="628"/>
    </location>
</feature>
<dbReference type="PANTHER" id="PTHR31361:SF1">
    <property type="entry name" value="BETA-GLUCAN SYNTHESIS-ASSOCIATED PROTEIN KRE6-RELATED"/>
    <property type="match status" value="1"/>
</dbReference>
<evidence type="ECO:0000313" key="12">
    <source>
        <dbReference type="EMBL" id="KAF2432097.1"/>
    </source>
</evidence>
<comment type="subcellular location">
    <subcellularLocation>
        <location evidence="1">Membrane</location>
        <topology evidence="1">Single-pass type II membrane protein</topology>
    </subcellularLocation>
</comment>
<comment type="similarity">
    <text evidence="2">Belongs to the SKN1/KRE6 family.</text>
</comment>
<dbReference type="InterPro" id="IPR000757">
    <property type="entry name" value="Beta-glucanase-like"/>
</dbReference>
<dbReference type="GO" id="GO:0005789">
    <property type="term" value="C:endoplasmic reticulum membrane"/>
    <property type="evidence" value="ECO:0007669"/>
    <property type="project" value="TreeGrafter"/>
</dbReference>
<dbReference type="EMBL" id="MU007028">
    <property type="protein sequence ID" value="KAF2432097.1"/>
    <property type="molecule type" value="Genomic_DNA"/>
</dbReference>
<evidence type="ECO:0000256" key="5">
    <source>
        <dbReference type="ARBA" id="ARBA00022989"/>
    </source>
</evidence>
<dbReference type="GO" id="GO:0006078">
    <property type="term" value="P:(1-&gt;6)-beta-D-glucan biosynthetic process"/>
    <property type="evidence" value="ECO:0007669"/>
    <property type="project" value="TreeGrafter"/>
</dbReference>
<sequence>MSSPGSSPPAPPRHKTPHIRLNSGVDNILNSMNDTSNNALRQPTSSRSLTSNSRPKLGLRPVQSKHSLYKQPRAAGESAEHLIPPNKSSKTGGRFGLYRDEESPLTSPISASSSRRSSWSSDSAGSRSSRLGPFASPFDDSRAPSRAGSEDGLLVNTQTVSEKYNITPFAGLLLFPEDVEKDDYLHNPDPNDKDTNECDVWSKRGMANVGGLICITLGVLILFIGYPVLTFVQRYVNPATHICREDPMCIDAGNVPLLKNVRRGLIDPDTPNTPNVRTRKAHNGKTQKLVFSDEFNVDGRTFYDGDDPYFQAMDLWYGVTQDLEWYDPDAVTTKGGTLNLKFDAFQNHNLNYRSGMVQSWNKLCFKGGYMEASVSLPGRGDTMGFWPGVWAMGNLGRPGYAATTDGMWPYSYDNVCDAGITPNQSDTSGLNYLPGMKLPACSCSGADHPSPGKSRSAPEIDAIEASVAFLDPPGGAAIGSASQSYQTAPFDVFWRADYDFLELYDPHVTTMNSYVGGVYQQTISGVTNLNNHWYDGKNYQKYAFEYTPGGKGTATWWVGNQPTFTIDARALGPNGNIGQRILPEEPLAIIMNFGMSNGFAALNLTGLAPLMPATMRIDYIRIYQDEDNVMMTCDPPGYPTTEYIARHPKPYNNFNLTHWSQTGYEWPKNSLINGCKANDKFKE</sequence>
<dbReference type="GO" id="GO:0031505">
    <property type="term" value="P:fungal-type cell wall organization"/>
    <property type="evidence" value="ECO:0007669"/>
    <property type="project" value="TreeGrafter"/>
</dbReference>
<name>A0A9P4U0N9_9PEZI</name>
<evidence type="ECO:0000313" key="13">
    <source>
        <dbReference type="Proteomes" id="UP000800235"/>
    </source>
</evidence>
<feature type="compositionally biased region" description="Low complexity" evidence="9">
    <location>
        <begin position="110"/>
        <end position="130"/>
    </location>
</feature>
<keyword evidence="6 10" id="KW-0472">Membrane</keyword>
<keyword evidence="8" id="KW-0961">Cell wall biogenesis/degradation</keyword>
<dbReference type="CDD" id="cd02180">
    <property type="entry name" value="GH16_fungal_KRE6_glucanase"/>
    <property type="match status" value="1"/>
</dbReference>
<keyword evidence="13" id="KW-1185">Reference proteome</keyword>
<organism evidence="12 13">
    <name type="scientific">Tothia fuscella</name>
    <dbReference type="NCBI Taxonomy" id="1048955"/>
    <lineage>
        <taxon>Eukaryota</taxon>
        <taxon>Fungi</taxon>
        <taxon>Dikarya</taxon>
        <taxon>Ascomycota</taxon>
        <taxon>Pezizomycotina</taxon>
        <taxon>Dothideomycetes</taxon>
        <taxon>Pleosporomycetidae</taxon>
        <taxon>Venturiales</taxon>
        <taxon>Cylindrosympodiaceae</taxon>
        <taxon>Tothia</taxon>
    </lineage>
</organism>
<dbReference type="GO" id="GO:0005886">
    <property type="term" value="C:plasma membrane"/>
    <property type="evidence" value="ECO:0007669"/>
    <property type="project" value="TreeGrafter"/>
</dbReference>
<keyword evidence="7" id="KW-0325">Glycoprotein</keyword>
<accession>A0A9P4U0N9</accession>
<protein>
    <submittedName>
        <fullName evidence="12">Beta-glucan synthesis-associated</fullName>
    </submittedName>
</protein>
<dbReference type="Pfam" id="PF03935">
    <property type="entry name" value="SKN1_KRE6_Sbg1"/>
    <property type="match status" value="1"/>
</dbReference>
<evidence type="ECO:0000256" key="10">
    <source>
        <dbReference type="SAM" id="Phobius"/>
    </source>
</evidence>
<evidence type="ECO:0000256" key="4">
    <source>
        <dbReference type="ARBA" id="ARBA00022968"/>
    </source>
</evidence>
<feature type="region of interest" description="Disordered" evidence="9">
    <location>
        <begin position="1"/>
        <end position="154"/>
    </location>
</feature>
<proteinExistence type="inferred from homology"/>
<gene>
    <name evidence="12" type="ORF">EJ08DRAFT_586147</name>
</gene>
<feature type="transmembrane region" description="Helical" evidence="10">
    <location>
        <begin position="209"/>
        <end position="229"/>
    </location>
</feature>
<evidence type="ECO:0000256" key="9">
    <source>
        <dbReference type="SAM" id="MobiDB-lite"/>
    </source>
</evidence>
<keyword evidence="5 10" id="KW-1133">Transmembrane helix</keyword>
<evidence type="ECO:0000259" key="11">
    <source>
        <dbReference type="PROSITE" id="PS51762"/>
    </source>
</evidence>
<comment type="caution">
    <text evidence="12">The sequence shown here is derived from an EMBL/GenBank/DDBJ whole genome shotgun (WGS) entry which is preliminary data.</text>
</comment>
<dbReference type="Proteomes" id="UP000800235">
    <property type="component" value="Unassembled WGS sequence"/>
</dbReference>
<dbReference type="PANTHER" id="PTHR31361">
    <property type="entry name" value="BETA-GLUCAN SYNTHESIS-ASSOCIATED PROTEIN KRE6-RELATED"/>
    <property type="match status" value="1"/>
</dbReference>
<dbReference type="Gene3D" id="2.60.120.200">
    <property type="match status" value="2"/>
</dbReference>
<dbReference type="InterPro" id="IPR013320">
    <property type="entry name" value="ConA-like_dom_sf"/>
</dbReference>
<feature type="compositionally biased region" description="Polar residues" evidence="9">
    <location>
        <begin position="24"/>
        <end position="54"/>
    </location>
</feature>
<feature type="compositionally biased region" description="Pro residues" evidence="9">
    <location>
        <begin position="1"/>
        <end position="11"/>
    </location>
</feature>
<dbReference type="OrthoDB" id="412647at2759"/>
<evidence type="ECO:0000256" key="6">
    <source>
        <dbReference type="ARBA" id="ARBA00023136"/>
    </source>
</evidence>
<evidence type="ECO:0000256" key="2">
    <source>
        <dbReference type="ARBA" id="ARBA00010962"/>
    </source>
</evidence>
<dbReference type="PROSITE" id="PS51762">
    <property type="entry name" value="GH16_2"/>
    <property type="match status" value="1"/>
</dbReference>
<dbReference type="InterPro" id="IPR005629">
    <property type="entry name" value="Skn1/Kre6/Sbg1"/>
</dbReference>
<dbReference type="GO" id="GO:0015926">
    <property type="term" value="F:glucosidase activity"/>
    <property type="evidence" value="ECO:0007669"/>
    <property type="project" value="TreeGrafter"/>
</dbReference>
<evidence type="ECO:0000256" key="3">
    <source>
        <dbReference type="ARBA" id="ARBA00022692"/>
    </source>
</evidence>
<evidence type="ECO:0000256" key="7">
    <source>
        <dbReference type="ARBA" id="ARBA00023180"/>
    </source>
</evidence>
<reference evidence="12" key="1">
    <citation type="journal article" date="2020" name="Stud. Mycol.">
        <title>101 Dothideomycetes genomes: a test case for predicting lifestyles and emergence of pathogens.</title>
        <authorList>
            <person name="Haridas S."/>
            <person name="Albert R."/>
            <person name="Binder M."/>
            <person name="Bloem J."/>
            <person name="Labutti K."/>
            <person name="Salamov A."/>
            <person name="Andreopoulos B."/>
            <person name="Baker S."/>
            <person name="Barry K."/>
            <person name="Bills G."/>
            <person name="Bluhm B."/>
            <person name="Cannon C."/>
            <person name="Castanera R."/>
            <person name="Culley D."/>
            <person name="Daum C."/>
            <person name="Ezra D."/>
            <person name="Gonzalez J."/>
            <person name="Henrissat B."/>
            <person name="Kuo A."/>
            <person name="Liang C."/>
            <person name="Lipzen A."/>
            <person name="Lutzoni F."/>
            <person name="Magnuson J."/>
            <person name="Mondo S."/>
            <person name="Nolan M."/>
            <person name="Ohm R."/>
            <person name="Pangilinan J."/>
            <person name="Park H.-J."/>
            <person name="Ramirez L."/>
            <person name="Alfaro M."/>
            <person name="Sun H."/>
            <person name="Tritt A."/>
            <person name="Yoshinaga Y."/>
            <person name="Zwiers L.-H."/>
            <person name="Turgeon B."/>
            <person name="Goodwin S."/>
            <person name="Spatafora J."/>
            <person name="Crous P."/>
            <person name="Grigoriev I."/>
        </authorList>
    </citation>
    <scope>NUCLEOTIDE SEQUENCE</scope>
    <source>
        <strain evidence="12">CBS 130266</strain>
    </source>
</reference>
<evidence type="ECO:0000256" key="8">
    <source>
        <dbReference type="ARBA" id="ARBA00023316"/>
    </source>
</evidence>
<dbReference type="AlphaFoldDB" id="A0A9P4U0N9"/>
<evidence type="ECO:0000256" key="1">
    <source>
        <dbReference type="ARBA" id="ARBA00004606"/>
    </source>
</evidence>
<keyword evidence="3 10" id="KW-0812">Transmembrane</keyword>
<keyword evidence="4" id="KW-0735">Signal-anchor</keyword>
<dbReference type="SUPFAM" id="SSF49899">
    <property type="entry name" value="Concanavalin A-like lectins/glucanases"/>
    <property type="match status" value="1"/>
</dbReference>